<dbReference type="Pfam" id="PF00787">
    <property type="entry name" value="PX"/>
    <property type="match status" value="1"/>
</dbReference>
<feature type="domain" description="PX" evidence="2">
    <location>
        <begin position="304"/>
        <end position="420"/>
    </location>
</feature>
<organism evidence="3 4">
    <name type="scientific">Phytophthora pseudosyringae</name>
    <dbReference type="NCBI Taxonomy" id="221518"/>
    <lineage>
        <taxon>Eukaryota</taxon>
        <taxon>Sar</taxon>
        <taxon>Stramenopiles</taxon>
        <taxon>Oomycota</taxon>
        <taxon>Peronosporomycetes</taxon>
        <taxon>Peronosporales</taxon>
        <taxon>Peronosporaceae</taxon>
        <taxon>Phytophthora</taxon>
    </lineage>
</organism>
<gene>
    <name evidence="3" type="ORF">PHYPSEUDO_002701</name>
</gene>
<accession>A0A8T1WFN6</accession>
<name>A0A8T1WFN6_9STRA</name>
<evidence type="ECO:0000313" key="4">
    <source>
        <dbReference type="Proteomes" id="UP000694044"/>
    </source>
</evidence>
<feature type="compositionally biased region" description="Low complexity" evidence="1">
    <location>
        <begin position="266"/>
        <end position="278"/>
    </location>
</feature>
<feature type="compositionally biased region" description="Basic and acidic residues" evidence="1">
    <location>
        <begin position="227"/>
        <end position="240"/>
    </location>
</feature>
<feature type="compositionally biased region" description="Acidic residues" evidence="1">
    <location>
        <begin position="197"/>
        <end position="226"/>
    </location>
</feature>
<dbReference type="CDD" id="cd06093">
    <property type="entry name" value="PX_domain"/>
    <property type="match status" value="1"/>
</dbReference>
<comment type="caution">
    <text evidence="3">The sequence shown here is derived from an EMBL/GenBank/DDBJ whole genome shotgun (WGS) entry which is preliminary data.</text>
</comment>
<reference evidence="3" key="1">
    <citation type="submission" date="2021-02" db="EMBL/GenBank/DDBJ databases">
        <authorList>
            <person name="Palmer J.M."/>
        </authorList>
    </citation>
    <scope>NUCLEOTIDE SEQUENCE</scope>
    <source>
        <strain evidence="3">SCRP734</strain>
    </source>
</reference>
<dbReference type="EMBL" id="JAGDFM010000015">
    <property type="protein sequence ID" value="KAG7391995.1"/>
    <property type="molecule type" value="Genomic_DNA"/>
</dbReference>
<dbReference type="OrthoDB" id="129140at2759"/>
<dbReference type="GO" id="GO:0035091">
    <property type="term" value="F:phosphatidylinositol binding"/>
    <property type="evidence" value="ECO:0007669"/>
    <property type="project" value="InterPro"/>
</dbReference>
<protein>
    <recommendedName>
        <fullName evidence="2">PX domain-containing protein</fullName>
    </recommendedName>
</protein>
<dbReference type="InterPro" id="IPR001683">
    <property type="entry name" value="PX_dom"/>
</dbReference>
<evidence type="ECO:0000259" key="2">
    <source>
        <dbReference type="PROSITE" id="PS50195"/>
    </source>
</evidence>
<keyword evidence="4" id="KW-1185">Reference proteome</keyword>
<dbReference type="AlphaFoldDB" id="A0A8T1WFN6"/>
<evidence type="ECO:0000256" key="1">
    <source>
        <dbReference type="SAM" id="MobiDB-lite"/>
    </source>
</evidence>
<dbReference type="PROSITE" id="PS50195">
    <property type="entry name" value="PX"/>
    <property type="match status" value="1"/>
</dbReference>
<evidence type="ECO:0000313" key="3">
    <source>
        <dbReference type="EMBL" id="KAG7391995.1"/>
    </source>
</evidence>
<dbReference type="SMART" id="SM00312">
    <property type="entry name" value="PX"/>
    <property type="match status" value="1"/>
</dbReference>
<sequence>MGFVAGATTDRDEASVDVEVCKPAPGLQMAMPRCVSSGPDGFEIRGATSTSALVSAGQAPTCWEPSSSGESVWSFPNSLGPTHPRVLPPLHLLTSSTMGCSQSKTATDQVVERLSVDTPAVETPVAESIKTTEPAVETPPASAAELPPAPASLPVDEAPKSEQPAAVEEAPKTEESPAPVEAETAEKPVAVEVSPADVEEEAPAPVEEAVEEVADEEPASVEETPETEEKTPETEEKTPETEPEETPAEAEAPKSEPVAEEEAPKSEPAPVEEAPVEAPVEEEAPAEETKAEEAAAPLSEAKPAVEGPLTFTPEEVTFNDKGIAFFSFDGSDSSNPANDVHVSKRYSEFKALHAQLSQLLADNQDGKTSGLPALPKASLLQGRKNKKMLLDRKTQFTALLNAVAAHPVASQSDVFKAFLA</sequence>
<proteinExistence type="predicted"/>
<feature type="region of interest" description="Disordered" evidence="1">
    <location>
        <begin position="118"/>
        <end position="309"/>
    </location>
</feature>
<dbReference type="Proteomes" id="UP000694044">
    <property type="component" value="Unassembled WGS sequence"/>
</dbReference>